<keyword evidence="2" id="KW-0812">Transmembrane</keyword>
<feature type="compositionally biased region" description="Basic residues" evidence="1">
    <location>
        <begin position="720"/>
        <end position="729"/>
    </location>
</feature>
<keyword evidence="2" id="KW-1133">Transmembrane helix</keyword>
<dbReference type="Proteomes" id="UP001208570">
    <property type="component" value="Unassembled WGS sequence"/>
</dbReference>
<feature type="compositionally biased region" description="Basic and acidic residues" evidence="1">
    <location>
        <begin position="553"/>
        <end position="571"/>
    </location>
</feature>
<feature type="compositionally biased region" description="Basic and acidic residues" evidence="1">
    <location>
        <begin position="670"/>
        <end position="688"/>
    </location>
</feature>
<feature type="transmembrane region" description="Helical" evidence="2">
    <location>
        <begin position="46"/>
        <end position="76"/>
    </location>
</feature>
<reference evidence="3" key="1">
    <citation type="journal article" date="2023" name="Mol. Biol. Evol.">
        <title>Third-Generation Sequencing Reveals the Adaptive Role of the Epigenome in Three Deep-Sea Polychaetes.</title>
        <authorList>
            <person name="Perez M."/>
            <person name="Aroh O."/>
            <person name="Sun Y."/>
            <person name="Lan Y."/>
            <person name="Juniper S.K."/>
            <person name="Young C.R."/>
            <person name="Angers B."/>
            <person name="Qian P.Y."/>
        </authorList>
    </citation>
    <scope>NUCLEOTIDE SEQUENCE</scope>
    <source>
        <strain evidence="3">P08H-3</strain>
    </source>
</reference>
<evidence type="ECO:0000256" key="2">
    <source>
        <dbReference type="SAM" id="Phobius"/>
    </source>
</evidence>
<evidence type="ECO:0000313" key="4">
    <source>
        <dbReference type="Proteomes" id="UP001208570"/>
    </source>
</evidence>
<feature type="region of interest" description="Disordered" evidence="1">
    <location>
        <begin position="764"/>
        <end position="794"/>
    </location>
</feature>
<sequence>MLTRCLSTSRTWLQSQATLSSTISRPRFNVRPESTVTPNVDIQPSLWLSATVIGAIVGVIIGIVLLIVLITCIIYISRKLKKKTNSRSKIISSNGVVIKDKWAEDEDVKKYFTEEENRTRRKIVRPEVIAWYDSPFVGRLPEALKANTHFYGTEYASEPTNIPISHHPKLFYRLPTNAVSGLVPLTGFHTVPLSGWSVGGSPTKNDTMRSGASKAASLPTVRTLRPMTLRDVDLPPLGREPQPTVPNGYPLPSSTTRGRPTPVMPYGLAAAAQVIPAAVTGWSSFQRPLTNVPLERLIEEPANSGRALAHLGNSAHWPPELDSIMQNGVTGYVPRNMRSEQFPYLRPEFPSNVSNDLRSTLHPGSTPNAVNELPGNIRQEVNETALNLRNEIPENVIDELSPNLGREPFSNLGNELPSNLTNDPTQNLTNELPPNLRRKLTQNSINELPPNLRNELPGNLRGEPPSNMRNALTQKLKNEFPPHLKNELSSDLKSEPSPRMSNGFPTNLTDEPPSNLRGPPQNLRTEFPTDLRDEPHPNLRKELSPNLPTELSIKPRNELSSNMEKESHPDTISENPRTTSNGSRADGLGGEIETRPNSIRDSTRNPETIVPEGPIRILKTPPRKKNKGWDDDRPTSQLSRDESKSYNDMSEGTFRDEGGENSNDRMYFGHIDRTEHVEVKEKRRREEVIIPPEPQPLPPPPPPVVVPPPSPPRPQQPRLARYRIRSWTKRQRDPPPLKRRGSTGNGEGIKDFVYGIPYPVSSWSPIPAQPTQPTPAAPPPPPPQPLPSAPPVPNPAVECVQPEHKCQSIEEQERVLVIDDTMTERSFNTRYNSRVSAIVDNHVTAGVTQSMTNQVENCTREHLVPKIITDLV</sequence>
<dbReference type="EMBL" id="JAODUP010000196">
    <property type="protein sequence ID" value="KAK2157168.1"/>
    <property type="molecule type" value="Genomic_DNA"/>
</dbReference>
<evidence type="ECO:0000256" key="1">
    <source>
        <dbReference type="SAM" id="MobiDB-lite"/>
    </source>
</evidence>
<feature type="compositionally biased region" description="Polar residues" evidence="1">
    <location>
        <begin position="572"/>
        <end position="583"/>
    </location>
</feature>
<accession>A0AAD9JR98</accession>
<feature type="compositionally biased region" description="Polar residues" evidence="1">
    <location>
        <begin position="499"/>
        <end position="509"/>
    </location>
</feature>
<dbReference type="AlphaFoldDB" id="A0AAD9JR98"/>
<keyword evidence="2" id="KW-0472">Membrane</keyword>
<protein>
    <submittedName>
        <fullName evidence="3">Uncharacterized protein</fullName>
    </submittedName>
</protein>
<gene>
    <name evidence="3" type="ORF">LSH36_196g02017</name>
</gene>
<feature type="compositionally biased region" description="Polar residues" evidence="1">
    <location>
        <begin position="412"/>
        <end position="432"/>
    </location>
</feature>
<feature type="region of interest" description="Disordered" evidence="1">
    <location>
        <begin position="412"/>
        <end position="434"/>
    </location>
</feature>
<organism evidence="3 4">
    <name type="scientific">Paralvinella palmiformis</name>
    <dbReference type="NCBI Taxonomy" id="53620"/>
    <lineage>
        <taxon>Eukaryota</taxon>
        <taxon>Metazoa</taxon>
        <taxon>Spiralia</taxon>
        <taxon>Lophotrochozoa</taxon>
        <taxon>Annelida</taxon>
        <taxon>Polychaeta</taxon>
        <taxon>Sedentaria</taxon>
        <taxon>Canalipalpata</taxon>
        <taxon>Terebellida</taxon>
        <taxon>Terebelliformia</taxon>
        <taxon>Alvinellidae</taxon>
        <taxon>Paralvinella</taxon>
    </lineage>
</organism>
<feature type="compositionally biased region" description="Basic and acidic residues" evidence="1">
    <location>
        <begin position="527"/>
        <end position="543"/>
    </location>
</feature>
<feature type="compositionally biased region" description="Pro residues" evidence="1">
    <location>
        <begin position="691"/>
        <end position="715"/>
    </location>
</feature>
<feature type="region of interest" description="Disordered" evidence="1">
    <location>
        <begin position="482"/>
        <end position="750"/>
    </location>
</feature>
<evidence type="ECO:0000313" key="3">
    <source>
        <dbReference type="EMBL" id="KAK2157168.1"/>
    </source>
</evidence>
<feature type="region of interest" description="Disordered" evidence="1">
    <location>
        <begin position="234"/>
        <end position="256"/>
    </location>
</feature>
<feature type="compositionally biased region" description="Pro residues" evidence="1">
    <location>
        <begin position="767"/>
        <end position="794"/>
    </location>
</feature>
<feature type="compositionally biased region" description="Basic and acidic residues" evidence="1">
    <location>
        <begin position="627"/>
        <end position="645"/>
    </location>
</feature>
<proteinExistence type="predicted"/>
<feature type="region of interest" description="Disordered" evidence="1">
    <location>
        <begin position="446"/>
        <end position="468"/>
    </location>
</feature>
<keyword evidence="4" id="KW-1185">Reference proteome</keyword>
<comment type="caution">
    <text evidence="3">The sequence shown here is derived from an EMBL/GenBank/DDBJ whole genome shotgun (WGS) entry which is preliminary data.</text>
</comment>
<feature type="compositionally biased region" description="Basic and acidic residues" evidence="1">
    <location>
        <begin position="482"/>
        <end position="496"/>
    </location>
</feature>
<name>A0AAD9JR98_9ANNE</name>